<evidence type="ECO:0000313" key="3">
    <source>
        <dbReference type="EMBL" id="KAL1375596.1"/>
    </source>
</evidence>
<proteinExistence type="predicted"/>
<comment type="caution">
    <text evidence="3">The sequence shown here is derived from an EMBL/GenBank/DDBJ whole genome shotgun (WGS) entry which is preliminary data.</text>
</comment>
<dbReference type="AlphaFoldDB" id="A0ABD1CGS9"/>
<feature type="compositionally biased region" description="Basic and acidic residues" evidence="2">
    <location>
        <begin position="348"/>
        <end position="365"/>
    </location>
</feature>
<organism evidence="3 4">
    <name type="scientific">Culex pipiens pipiens</name>
    <name type="common">Northern house mosquito</name>
    <dbReference type="NCBI Taxonomy" id="38569"/>
    <lineage>
        <taxon>Eukaryota</taxon>
        <taxon>Metazoa</taxon>
        <taxon>Ecdysozoa</taxon>
        <taxon>Arthropoda</taxon>
        <taxon>Hexapoda</taxon>
        <taxon>Insecta</taxon>
        <taxon>Pterygota</taxon>
        <taxon>Neoptera</taxon>
        <taxon>Endopterygota</taxon>
        <taxon>Diptera</taxon>
        <taxon>Nematocera</taxon>
        <taxon>Culicoidea</taxon>
        <taxon>Culicidae</taxon>
        <taxon>Culicinae</taxon>
        <taxon>Culicini</taxon>
        <taxon>Culex</taxon>
        <taxon>Culex</taxon>
    </lineage>
</organism>
<feature type="coiled-coil region" evidence="1">
    <location>
        <begin position="552"/>
        <end position="687"/>
    </location>
</feature>
<reference evidence="3 4" key="1">
    <citation type="submission" date="2024-05" db="EMBL/GenBank/DDBJ databases">
        <title>Culex pipiens pipiens assembly and annotation.</title>
        <authorList>
            <person name="Alout H."/>
            <person name="Durand T."/>
        </authorList>
    </citation>
    <scope>NUCLEOTIDE SEQUENCE [LARGE SCALE GENOMIC DNA]</scope>
    <source>
        <strain evidence="3">HA-2024</strain>
        <tissue evidence="3">Whole body</tissue>
    </source>
</reference>
<name>A0ABD1CGS9_CULPP</name>
<evidence type="ECO:0000256" key="2">
    <source>
        <dbReference type="SAM" id="MobiDB-lite"/>
    </source>
</evidence>
<evidence type="ECO:0000313" key="4">
    <source>
        <dbReference type="Proteomes" id="UP001562425"/>
    </source>
</evidence>
<dbReference type="Proteomes" id="UP001562425">
    <property type="component" value="Unassembled WGS sequence"/>
</dbReference>
<feature type="region of interest" description="Disordered" evidence="2">
    <location>
        <begin position="348"/>
        <end position="369"/>
    </location>
</feature>
<sequence length="1064" mass="118121">MSFSTQQEFFNVSFANEEPKPPTRKRSDGAIMTYDFCTDGRAWALDKAKRSNYILDIVHKTRFKRALAHPEGEFELSKDYLVNLDVDDLAEYALSLQAEIKRKNEKVKKLEGKQKVLQDRNTPEEQKLIQQQSAELQRERQEFDQQIADLEEDIIQWRDRAERYDLLAKENELLRQQLQKQRIEAADKMRLINAEAEASFNRMRAEECERLEAELILYRTQYDDLRAQKRDLKEQLQRAATRQNKVGELKRQLAVERAHREQVEEEMEQLMDLFDKQTQEVQRRGSLPAATEQRDKRSSYQKPVDDIAVESAPSTPKSTAQDDTPAIKEQVVESCSNCPKLQAELDNAKESLRSKQEQAERDKQSLQEQLESAIKQVAEARSTPPPAIALPPGSNQADGQLAELAAQLQQCQADLNASENSEKSLLEQIASLQKDSAQLESKLADEAKKSEQLAAQAANASKQTADLQASLQAKDAALSASGGAGAQLVELQKQLDEAKRTLREKADQLDVVSKEKEQLGAKVDGLEVAQKAKDMELEAARVEQKGQPAVTASVDKSELDALRKSNEELRKEVANLKNQLTAAEGLSKELQEGAGDQAELLKTVANLKAAVQKAAEEVQAKEAEMKQLEKEVESVKAQAEAKEAEMKQLANDVKSAKAQAEAKEAEIKQLEQVVEAVKVEAEKAKEVPVEKLKEVVEPVAAVERVEEQQMETAAVTEVVEVVEKPASATAVEGVQEAEPSMEAVDDPTETPVVAEELETISAAIFDEGTESAAKAAEVTEQRQASAIEDLQRRLSRSQEHITALRQLEEAEGEPGVETLAVVEEVGEEVGERDVAPEENSRQPAVLEELDEGSTRLSVVMDEEAGGEGPGRTPSVVGDPLLDICIVGESDFDKTKRIAIKIVRHGIKILTWSELDYLHHEICKAMIERFRSLGQNVQAIDKAIGTCNEILAAVNAMRNSEMAGMISSAAQVPIRNPTLLEDEIPVRLAPEVPRVSIKPKRTGSEAQVFAMFTEGLPANRAKPRVLVDYKSCMTRSWGPPKTPTETIISTTLADGSRLYARQKRH</sequence>
<evidence type="ECO:0000256" key="1">
    <source>
        <dbReference type="SAM" id="Coils"/>
    </source>
</evidence>
<gene>
    <name evidence="3" type="ORF">pipiens_001597</name>
</gene>
<feature type="region of interest" description="Disordered" evidence="2">
    <location>
        <begin position="278"/>
        <end position="326"/>
    </location>
</feature>
<accession>A0ABD1CGS9</accession>
<protein>
    <submittedName>
        <fullName evidence="3">Uncharacterized protein</fullName>
    </submittedName>
</protein>
<dbReference type="PANTHER" id="PTHR45615">
    <property type="entry name" value="MYOSIN HEAVY CHAIN, NON-MUSCLE"/>
    <property type="match status" value="1"/>
</dbReference>
<dbReference type="PANTHER" id="PTHR45615:SF40">
    <property type="entry name" value="MYOSIN HEAVY CHAIN, NON-MUSCLE"/>
    <property type="match status" value="1"/>
</dbReference>
<feature type="region of interest" description="Disordered" evidence="2">
    <location>
        <begin position="729"/>
        <end position="748"/>
    </location>
</feature>
<dbReference type="EMBL" id="JBEHCU010012371">
    <property type="protein sequence ID" value="KAL1375596.1"/>
    <property type="molecule type" value="Genomic_DNA"/>
</dbReference>
<keyword evidence="1" id="KW-0175">Coiled coil</keyword>
<keyword evidence="4" id="KW-1185">Reference proteome</keyword>
<feature type="coiled-coil region" evidence="1">
    <location>
        <begin position="488"/>
        <end position="515"/>
    </location>
</feature>
<feature type="compositionally biased region" description="Polar residues" evidence="2">
    <location>
        <begin position="312"/>
        <end position="322"/>
    </location>
</feature>